<proteinExistence type="predicted"/>
<dbReference type="AlphaFoldDB" id="A0A381NI31"/>
<dbReference type="EMBL" id="UINC01000319">
    <property type="protein sequence ID" value="SUZ53193.1"/>
    <property type="molecule type" value="Genomic_DNA"/>
</dbReference>
<dbReference type="InterPro" id="IPR050238">
    <property type="entry name" value="DNA_Rep/Repair_Clamp_Loader"/>
</dbReference>
<dbReference type="PANTHER" id="PTHR11669">
    <property type="entry name" value="REPLICATION FACTOR C / DNA POLYMERASE III GAMMA-TAU SUBUNIT"/>
    <property type="match status" value="1"/>
</dbReference>
<gene>
    <name evidence="1" type="ORF">METZ01_LOCUS6047</name>
</gene>
<dbReference type="InterPro" id="IPR027417">
    <property type="entry name" value="P-loop_NTPase"/>
</dbReference>
<organism evidence="1">
    <name type="scientific">marine metagenome</name>
    <dbReference type="NCBI Taxonomy" id="408172"/>
    <lineage>
        <taxon>unclassified sequences</taxon>
        <taxon>metagenomes</taxon>
        <taxon>ecological metagenomes</taxon>
    </lineage>
</organism>
<dbReference type="Gene3D" id="3.40.50.300">
    <property type="entry name" value="P-loop containing nucleotide triphosphate hydrolases"/>
    <property type="match status" value="1"/>
</dbReference>
<reference evidence="1" key="1">
    <citation type="submission" date="2018-05" db="EMBL/GenBank/DDBJ databases">
        <authorList>
            <person name="Lanie J.A."/>
            <person name="Ng W.-L."/>
            <person name="Kazmierczak K.M."/>
            <person name="Andrzejewski T.M."/>
            <person name="Davidsen T.M."/>
            <person name="Wayne K.J."/>
            <person name="Tettelin H."/>
            <person name="Glass J.I."/>
            <person name="Rusch D."/>
            <person name="Podicherti R."/>
            <person name="Tsui H.-C.T."/>
            <person name="Winkler M.E."/>
        </authorList>
    </citation>
    <scope>NUCLEOTIDE SEQUENCE</scope>
</reference>
<dbReference type="CDD" id="cd00009">
    <property type="entry name" value="AAA"/>
    <property type="match status" value="1"/>
</dbReference>
<sequence>MPLRAVTGHRPLIRLLARAVSRGTLPPTLLFAGPEGVGKRTVALALAQAINCETPEQASASSKGGDRSEFDACGVCQNCKRIERRLHGEVWLVDPNDKSKIDIEQVREVVRQASYTPFEGRTRVVIFDQADRLTWQAQAALLKILEEPPARSVVILVSSRPDALFPTVLSRCPRLRFGRLTAAEVAELLVRDHGYNEGDASVVAATADGSLGLALRLDSDDLASARECASKSLQSSATTADSKRRLAALKELFKEFVERKSPSATRDALALMLQVMMSLLRDIGLVTSRADRKALANSDLESELTQLATDYDDGSDRVLNAFSSVDQALDALTVRNANPKIVADWLMLQL</sequence>
<name>A0A381NI31_9ZZZZ</name>
<protein>
    <recommendedName>
        <fullName evidence="2">AAA+ ATPase domain-containing protein</fullName>
    </recommendedName>
</protein>
<evidence type="ECO:0000313" key="1">
    <source>
        <dbReference type="EMBL" id="SUZ53193.1"/>
    </source>
</evidence>
<dbReference type="Pfam" id="PF13177">
    <property type="entry name" value="DNA_pol3_delta2"/>
    <property type="match status" value="1"/>
</dbReference>
<dbReference type="PANTHER" id="PTHR11669:SF8">
    <property type="entry name" value="DNA POLYMERASE III SUBUNIT DELTA"/>
    <property type="match status" value="1"/>
</dbReference>
<evidence type="ECO:0008006" key="2">
    <source>
        <dbReference type="Google" id="ProtNLM"/>
    </source>
</evidence>
<dbReference type="SUPFAM" id="SSF52540">
    <property type="entry name" value="P-loop containing nucleoside triphosphate hydrolases"/>
    <property type="match status" value="1"/>
</dbReference>
<accession>A0A381NI31</accession>
<dbReference type="GO" id="GO:0006261">
    <property type="term" value="P:DNA-templated DNA replication"/>
    <property type="evidence" value="ECO:0007669"/>
    <property type="project" value="TreeGrafter"/>
</dbReference>